<evidence type="ECO:0008006" key="4">
    <source>
        <dbReference type="Google" id="ProtNLM"/>
    </source>
</evidence>
<reference evidence="2" key="1">
    <citation type="submission" date="2020-07" db="EMBL/GenBank/DDBJ databases">
        <title>Multicomponent nature underlies the extraordinary mechanical properties of spider dragline silk.</title>
        <authorList>
            <person name="Kono N."/>
            <person name="Nakamura H."/>
            <person name="Mori M."/>
            <person name="Yoshida Y."/>
            <person name="Ohtoshi R."/>
            <person name="Malay A.D."/>
            <person name="Moran D.A.P."/>
            <person name="Tomita M."/>
            <person name="Numata K."/>
            <person name="Arakawa K."/>
        </authorList>
    </citation>
    <scope>NUCLEOTIDE SEQUENCE</scope>
</reference>
<feature type="chain" id="PRO_5036468546" description="Secreted protein" evidence="1">
    <location>
        <begin position="16"/>
        <end position="96"/>
    </location>
</feature>
<evidence type="ECO:0000313" key="3">
    <source>
        <dbReference type="Proteomes" id="UP000887116"/>
    </source>
</evidence>
<feature type="signal peptide" evidence="1">
    <location>
        <begin position="1"/>
        <end position="15"/>
    </location>
</feature>
<gene>
    <name evidence="2" type="ORF">TNCT_529811</name>
</gene>
<dbReference type="AlphaFoldDB" id="A0A8X6F8R1"/>
<sequence length="96" mass="11269">MALVIFLCTFCIVDCQVSRINPKYRLDFLFQRSKLHGDARIPKDTNEKIPRYELCNGVFCQDGRCVPDTWMCDDRSTNENLSNYKTSFLSKFETEK</sequence>
<name>A0A8X6F8R1_TRICU</name>
<dbReference type="OrthoDB" id="6437359at2759"/>
<keyword evidence="3" id="KW-1185">Reference proteome</keyword>
<dbReference type="EMBL" id="BMAO01011468">
    <property type="protein sequence ID" value="GFQ73883.1"/>
    <property type="molecule type" value="Genomic_DNA"/>
</dbReference>
<proteinExistence type="predicted"/>
<comment type="caution">
    <text evidence="2">The sequence shown here is derived from an EMBL/GenBank/DDBJ whole genome shotgun (WGS) entry which is preliminary data.</text>
</comment>
<accession>A0A8X6F8R1</accession>
<dbReference type="Proteomes" id="UP000887116">
    <property type="component" value="Unassembled WGS sequence"/>
</dbReference>
<organism evidence="2 3">
    <name type="scientific">Trichonephila clavata</name>
    <name type="common">Joro spider</name>
    <name type="synonym">Nephila clavata</name>
    <dbReference type="NCBI Taxonomy" id="2740835"/>
    <lineage>
        <taxon>Eukaryota</taxon>
        <taxon>Metazoa</taxon>
        <taxon>Ecdysozoa</taxon>
        <taxon>Arthropoda</taxon>
        <taxon>Chelicerata</taxon>
        <taxon>Arachnida</taxon>
        <taxon>Araneae</taxon>
        <taxon>Araneomorphae</taxon>
        <taxon>Entelegynae</taxon>
        <taxon>Araneoidea</taxon>
        <taxon>Nephilidae</taxon>
        <taxon>Trichonephila</taxon>
    </lineage>
</organism>
<evidence type="ECO:0000313" key="2">
    <source>
        <dbReference type="EMBL" id="GFQ73883.1"/>
    </source>
</evidence>
<evidence type="ECO:0000256" key="1">
    <source>
        <dbReference type="SAM" id="SignalP"/>
    </source>
</evidence>
<keyword evidence="1" id="KW-0732">Signal</keyword>
<protein>
    <recommendedName>
        <fullName evidence="4">Secreted protein</fullName>
    </recommendedName>
</protein>